<reference evidence="2 3" key="1">
    <citation type="journal article" date="2016" name="Proc. Natl. Acad. Sci. U.S.A.">
        <title>Comparative genomics of biotechnologically important yeasts.</title>
        <authorList>
            <person name="Riley R."/>
            <person name="Haridas S."/>
            <person name="Wolfe K.H."/>
            <person name="Lopes M.R."/>
            <person name="Hittinger C.T."/>
            <person name="Goeker M."/>
            <person name="Salamov A.A."/>
            <person name="Wisecaver J.H."/>
            <person name="Long T.M."/>
            <person name="Calvey C.H."/>
            <person name="Aerts A.L."/>
            <person name="Barry K.W."/>
            <person name="Choi C."/>
            <person name="Clum A."/>
            <person name="Coughlan A.Y."/>
            <person name="Deshpande S."/>
            <person name="Douglass A.P."/>
            <person name="Hanson S.J."/>
            <person name="Klenk H.-P."/>
            <person name="LaButti K.M."/>
            <person name="Lapidus A."/>
            <person name="Lindquist E.A."/>
            <person name="Lipzen A.M."/>
            <person name="Meier-Kolthoff J.P."/>
            <person name="Ohm R.A."/>
            <person name="Otillar R.P."/>
            <person name="Pangilinan J.L."/>
            <person name="Peng Y."/>
            <person name="Rokas A."/>
            <person name="Rosa C.A."/>
            <person name="Scheuner C."/>
            <person name="Sibirny A.A."/>
            <person name="Slot J.C."/>
            <person name="Stielow J.B."/>
            <person name="Sun H."/>
            <person name="Kurtzman C.P."/>
            <person name="Blackwell M."/>
            <person name="Grigoriev I.V."/>
            <person name="Jeffries T.W."/>
        </authorList>
    </citation>
    <scope>NUCLEOTIDE SEQUENCE [LARGE SCALE GENOMIC DNA]</scope>
    <source>
        <strain evidence="3">ATCC 58044 / CBS 1984 / NCYC 433 / NRRL Y-366-8</strain>
    </source>
</reference>
<dbReference type="AlphaFoldDB" id="A0A1E3P3D7"/>
<evidence type="ECO:0000313" key="2">
    <source>
        <dbReference type="EMBL" id="ODQ59863.1"/>
    </source>
</evidence>
<accession>A0A1E3P3D7</accession>
<proteinExistence type="predicted"/>
<evidence type="ECO:0000256" key="1">
    <source>
        <dbReference type="SAM" id="MobiDB-lite"/>
    </source>
</evidence>
<sequence length="387" mass="45981">MAYQSRYLIQENINNFVYIKLIGYNTSSNPLVSCNTENIGIDTGEYNLQTKPTSNNKPSGTRTPLAPINPNGANTTVTNTTPTPDYDVYGMESLKWSLAMVGEFAELVVEYQHYIIGNYNEFNALGWEIIQSRMWDSFPDFHDFLKIGDLVKQLRYLCGQYLLYYQILRDKCYDVFQYSEFHNHFILDKDVYDIFPREFFERSKKNKYAFRFLNYEKELQKCGRNMLDDIIDIVGRAEYENRKHNLVEYFTRDISYMVLLEEFVNEPSVYLWKNRKARAKHNYNLEERKIFKGKHKLSKKATARFEKNKKHIRENYEKYLTFLKKIPKRLSPTELELNKLLMTIEKESALVNIIAKDEELDTRQKIFVIKHCLGRSDKSIEWDMTIP</sequence>
<organism evidence="2 3">
    <name type="scientific">Wickerhamomyces anomalus (strain ATCC 58044 / CBS 1984 / NCYC 433 / NRRL Y-366-8)</name>
    <name type="common">Yeast</name>
    <name type="synonym">Hansenula anomala</name>
    <dbReference type="NCBI Taxonomy" id="683960"/>
    <lineage>
        <taxon>Eukaryota</taxon>
        <taxon>Fungi</taxon>
        <taxon>Dikarya</taxon>
        <taxon>Ascomycota</taxon>
        <taxon>Saccharomycotina</taxon>
        <taxon>Saccharomycetes</taxon>
        <taxon>Phaffomycetales</taxon>
        <taxon>Wickerhamomycetaceae</taxon>
        <taxon>Wickerhamomyces</taxon>
    </lineage>
</organism>
<protein>
    <submittedName>
        <fullName evidence="2">Uncharacterized protein</fullName>
    </submittedName>
</protein>
<gene>
    <name evidence="2" type="ORF">WICANDRAFT_68435</name>
</gene>
<feature type="region of interest" description="Disordered" evidence="1">
    <location>
        <begin position="49"/>
        <end position="81"/>
    </location>
</feature>
<feature type="compositionally biased region" description="Polar residues" evidence="1">
    <location>
        <begin position="49"/>
        <end position="62"/>
    </location>
</feature>
<dbReference type="Proteomes" id="UP000094112">
    <property type="component" value="Unassembled WGS sequence"/>
</dbReference>
<keyword evidence="3" id="KW-1185">Reference proteome</keyword>
<evidence type="ECO:0000313" key="3">
    <source>
        <dbReference type="Proteomes" id="UP000094112"/>
    </source>
</evidence>
<name>A0A1E3P3D7_WICAA</name>
<dbReference type="EMBL" id="KV454210">
    <property type="protein sequence ID" value="ODQ59863.1"/>
    <property type="molecule type" value="Genomic_DNA"/>
</dbReference>
<dbReference type="GeneID" id="30201364"/>
<dbReference type="RefSeq" id="XP_019039070.1">
    <property type="nucleotide sequence ID" value="XM_019184118.1"/>
</dbReference>